<evidence type="ECO:0000313" key="4">
    <source>
        <dbReference type="Proteomes" id="UP001189429"/>
    </source>
</evidence>
<name>A0ABN9R5T8_9DINO</name>
<dbReference type="PROSITE" id="PS50191">
    <property type="entry name" value="CRAL_TRIO"/>
    <property type="match status" value="1"/>
</dbReference>
<sequence>MLRHDPIVLRFSELLPSEQEVGLARELLARPEHIMLAQDLERSVAIGSAEATLWRYCWQSRRQAGPGVRGGRPGGARAHRAGAEPAGLGRSPEGAALHGGLPGSGRRILLGDAFQLPRGRQAGASRVHREIRGQVRAEAFGRLWSMGQALQQRERLAVNATVLFALRSFEYLTKVVMADETLRQGRVVDRVLFVSDFGGLQLSQLDASFHEYCKSMAKEMITLFPETLHCTIVANVPWIIAWNVWPLLRRLLHPVTQAKLLFLHSAGLRQKLLELVEPDQLPPYLGGSCCCRECVSGQMRGGSMRAWEEAEGAAGAAEAERAAASSSAGAARRPGGPLRVLTDCCCGGAEKSCSPGRPRRERRPLQGALPGRARGGGGEGAARGPRGSWAAGGPGCCPDGRAAAERRLLAAGTVRTRRSPSCPWPVSCCCRSPLPWCSSRRCRPGAHKGRAT</sequence>
<accession>A0ABN9R5T8</accession>
<dbReference type="Pfam" id="PF00650">
    <property type="entry name" value="CRAL_TRIO"/>
    <property type="match status" value="1"/>
</dbReference>
<dbReference type="InterPro" id="IPR036865">
    <property type="entry name" value="CRAL-TRIO_dom_sf"/>
</dbReference>
<reference evidence="3" key="1">
    <citation type="submission" date="2023-10" db="EMBL/GenBank/DDBJ databases">
        <authorList>
            <person name="Chen Y."/>
            <person name="Shah S."/>
            <person name="Dougan E. K."/>
            <person name="Thang M."/>
            <person name="Chan C."/>
        </authorList>
    </citation>
    <scope>NUCLEOTIDE SEQUENCE [LARGE SCALE GENOMIC DNA]</scope>
</reference>
<dbReference type="Gene3D" id="3.40.525.10">
    <property type="entry name" value="CRAL-TRIO lipid binding domain"/>
    <property type="match status" value="1"/>
</dbReference>
<evidence type="ECO:0000313" key="3">
    <source>
        <dbReference type="EMBL" id="CAK0814178.1"/>
    </source>
</evidence>
<keyword evidence="4" id="KW-1185">Reference proteome</keyword>
<proteinExistence type="predicted"/>
<gene>
    <name evidence="3" type="ORF">PCOR1329_LOCUS17851</name>
</gene>
<dbReference type="InterPro" id="IPR001251">
    <property type="entry name" value="CRAL-TRIO_dom"/>
</dbReference>
<feature type="domain" description="CRAL-TRIO" evidence="2">
    <location>
        <begin position="166"/>
        <end position="293"/>
    </location>
</feature>
<protein>
    <recommendedName>
        <fullName evidence="2">CRAL-TRIO domain-containing protein</fullName>
    </recommendedName>
</protein>
<feature type="region of interest" description="Disordered" evidence="1">
    <location>
        <begin position="350"/>
        <end position="391"/>
    </location>
</feature>
<dbReference type="InterPro" id="IPR051026">
    <property type="entry name" value="PI/PC_transfer"/>
</dbReference>
<comment type="caution">
    <text evidence="3">The sequence shown here is derived from an EMBL/GenBank/DDBJ whole genome shotgun (WGS) entry which is preliminary data.</text>
</comment>
<dbReference type="EMBL" id="CAUYUJ010005559">
    <property type="protein sequence ID" value="CAK0814178.1"/>
    <property type="molecule type" value="Genomic_DNA"/>
</dbReference>
<feature type="region of interest" description="Disordered" evidence="1">
    <location>
        <begin position="63"/>
        <end position="95"/>
    </location>
</feature>
<evidence type="ECO:0000256" key="1">
    <source>
        <dbReference type="SAM" id="MobiDB-lite"/>
    </source>
</evidence>
<dbReference type="Proteomes" id="UP001189429">
    <property type="component" value="Unassembled WGS sequence"/>
</dbReference>
<organism evidence="3 4">
    <name type="scientific">Prorocentrum cordatum</name>
    <dbReference type="NCBI Taxonomy" id="2364126"/>
    <lineage>
        <taxon>Eukaryota</taxon>
        <taxon>Sar</taxon>
        <taxon>Alveolata</taxon>
        <taxon>Dinophyceae</taxon>
        <taxon>Prorocentrales</taxon>
        <taxon>Prorocentraceae</taxon>
        <taxon>Prorocentrum</taxon>
    </lineage>
</organism>
<dbReference type="PANTHER" id="PTHR45657">
    <property type="entry name" value="CRAL-TRIO DOMAIN-CONTAINING PROTEIN YKL091C-RELATED"/>
    <property type="match status" value="1"/>
</dbReference>
<dbReference type="PANTHER" id="PTHR45657:SF1">
    <property type="entry name" value="CRAL-TRIO DOMAIN-CONTAINING PROTEIN YKL091C-RELATED"/>
    <property type="match status" value="1"/>
</dbReference>
<dbReference type="CDD" id="cd00170">
    <property type="entry name" value="SEC14"/>
    <property type="match status" value="1"/>
</dbReference>
<dbReference type="SUPFAM" id="SSF52087">
    <property type="entry name" value="CRAL/TRIO domain"/>
    <property type="match status" value="1"/>
</dbReference>
<evidence type="ECO:0000259" key="2">
    <source>
        <dbReference type="PROSITE" id="PS50191"/>
    </source>
</evidence>